<evidence type="ECO:0000313" key="4">
    <source>
        <dbReference type="EMBL" id="TWD15995.1"/>
    </source>
</evidence>
<dbReference type="PANTHER" id="PTHR43877">
    <property type="entry name" value="AMINOALKYLPHOSPHONATE N-ACETYLTRANSFERASE-RELATED-RELATED"/>
    <property type="match status" value="1"/>
</dbReference>
<dbReference type="CDD" id="cd04301">
    <property type="entry name" value="NAT_SF"/>
    <property type="match status" value="1"/>
</dbReference>
<dbReference type="OrthoDB" id="9799092at2"/>
<gene>
    <name evidence="4" type="ORF">FB557_1536</name>
</gene>
<accession>A0A560WES4</accession>
<comment type="caution">
    <text evidence="4">The sequence shown here is derived from an EMBL/GenBank/DDBJ whole genome shotgun (WGS) entry which is preliminary data.</text>
</comment>
<evidence type="ECO:0000313" key="5">
    <source>
        <dbReference type="Proteomes" id="UP000315628"/>
    </source>
</evidence>
<keyword evidence="1 4" id="KW-0808">Transferase</keyword>
<dbReference type="EMBL" id="VIUW01000002">
    <property type="protein sequence ID" value="TWD15995.1"/>
    <property type="molecule type" value="Genomic_DNA"/>
</dbReference>
<dbReference type="InterPro" id="IPR016181">
    <property type="entry name" value="Acyl_CoA_acyltransferase"/>
</dbReference>
<dbReference type="GO" id="GO:0016747">
    <property type="term" value="F:acyltransferase activity, transferring groups other than amino-acyl groups"/>
    <property type="evidence" value="ECO:0007669"/>
    <property type="project" value="InterPro"/>
</dbReference>
<organism evidence="4 5">
    <name type="scientific">Marihabitans asiaticum</name>
    <dbReference type="NCBI Taxonomy" id="415218"/>
    <lineage>
        <taxon>Bacteria</taxon>
        <taxon>Bacillati</taxon>
        <taxon>Actinomycetota</taxon>
        <taxon>Actinomycetes</taxon>
        <taxon>Micrococcales</taxon>
        <taxon>Intrasporangiaceae</taxon>
        <taxon>Marihabitans</taxon>
    </lineage>
</organism>
<feature type="domain" description="N-acetyltransferase" evidence="3">
    <location>
        <begin position="192"/>
        <end position="349"/>
    </location>
</feature>
<dbReference type="Proteomes" id="UP000315628">
    <property type="component" value="Unassembled WGS sequence"/>
</dbReference>
<keyword evidence="2" id="KW-0012">Acyltransferase</keyword>
<reference evidence="4 5" key="1">
    <citation type="submission" date="2019-06" db="EMBL/GenBank/DDBJ databases">
        <title>Sequencing the genomes of 1000 actinobacteria strains.</title>
        <authorList>
            <person name="Klenk H.-P."/>
        </authorList>
    </citation>
    <scope>NUCLEOTIDE SEQUENCE [LARGE SCALE GENOMIC DNA]</scope>
    <source>
        <strain evidence="4 5">DSM 18935</strain>
    </source>
</reference>
<proteinExistence type="predicted"/>
<sequence>MPELPHDWIASPPTESDTEDIARMATAAKQRATGSGSVSADEVGMEVWGLGSWTRRQLVVRDGEGGDARLLAWVRVHDRAAGRTNIDLTLAPEATDRDELASALLAWCEEIAARIAVERGLGGTLIDVSVHSADKEYQRFLEAAGFDLTRSWLQMSRPVTPTDRDLPAPREGTRVRRVAEHDDGTPVAADIQTVHLMLEESFADHFNSYRESFPEFLHRQREVPGHRWDHWWISEVEEDGTWLPGGAVVSSVLPADDSGVEGSYLDYIGVHRLARGRGVAKALIHAVIRDAAELGRNRVTLEVDADSPTGADGLYQAMGWSTSYRTQSWHKTVDVDGVDAPIPEARAYDEG</sequence>
<dbReference type="PROSITE" id="PS51186">
    <property type="entry name" value="GNAT"/>
    <property type="match status" value="1"/>
</dbReference>
<name>A0A560WES4_9MICO</name>
<keyword evidence="5" id="KW-1185">Reference proteome</keyword>
<evidence type="ECO:0000256" key="2">
    <source>
        <dbReference type="ARBA" id="ARBA00023315"/>
    </source>
</evidence>
<dbReference type="InterPro" id="IPR000182">
    <property type="entry name" value="GNAT_dom"/>
</dbReference>
<dbReference type="Gene3D" id="3.40.630.30">
    <property type="match status" value="1"/>
</dbReference>
<protein>
    <submittedName>
        <fullName evidence="4">Acetyltransferase (GNAT) family protein</fullName>
    </submittedName>
</protein>
<dbReference type="SUPFAM" id="SSF55729">
    <property type="entry name" value="Acyl-CoA N-acyltransferases (Nat)"/>
    <property type="match status" value="1"/>
</dbReference>
<dbReference type="AlphaFoldDB" id="A0A560WES4"/>
<evidence type="ECO:0000259" key="3">
    <source>
        <dbReference type="PROSITE" id="PS51186"/>
    </source>
</evidence>
<evidence type="ECO:0000256" key="1">
    <source>
        <dbReference type="ARBA" id="ARBA00022679"/>
    </source>
</evidence>
<dbReference type="Pfam" id="PF00583">
    <property type="entry name" value="Acetyltransf_1"/>
    <property type="match status" value="1"/>
</dbReference>
<dbReference type="InterPro" id="IPR050832">
    <property type="entry name" value="Bact_Acetyltransf"/>
</dbReference>